<dbReference type="InterPro" id="IPR019147">
    <property type="entry name" value="SWAP_N_domain"/>
</dbReference>
<evidence type="ECO:0000256" key="3">
    <source>
        <dbReference type="SAM" id="MobiDB-lite"/>
    </source>
</evidence>
<dbReference type="SMART" id="SM01141">
    <property type="entry name" value="DRY_EERY"/>
    <property type="match status" value="1"/>
</dbReference>
<feature type="compositionally biased region" description="Basic residues" evidence="3">
    <location>
        <begin position="457"/>
        <end position="496"/>
    </location>
</feature>
<feature type="compositionally biased region" description="Low complexity" evidence="3">
    <location>
        <begin position="428"/>
        <end position="438"/>
    </location>
</feature>
<feature type="region of interest" description="Disordered" evidence="3">
    <location>
        <begin position="414"/>
        <end position="547"/>
    </location>
</feature>
<dbReference type="Proteomes" id="UP000194236">
    <property type="component" value="Unassembled WGS sequence"/>
</dbReference>
<name>A0A1Y3BB10_EURMA</name>
<dbReference type="GO" id="GO:0006397">
    <property type="term" value="P:mRNA processing"/>
    <property type="evidence" value="ECO:0007669"/>
    <property type="project" value="UniProtKB-KW"/>
</dbReference>
<organism evidence="5 6">
    <name type="scientific">Euroglyphus maynei</name>
    <name type="common">Mayne's house dust mite</name>
    <dbReference type="NCBI Taxonomy" id="6958"/>
    <lineage>
        <taxon>Eukaryota</taxon>
        <taxon>Metazoa</taxon>
        <taxon>Ecdysozoa</taxon>
        <taxon>Arthropoda</taxon>
        <taxon>Chelicerata</taxon>
        <taxon>Arachnida</taxon>
        <taxon>Acari</taxon>
        <taxon>Acariformes</taxon>
        <taxon>Sarcoptiformes</taxon>
        <taxon>Astigmata</taxon>
        <taxon>Psoroptidia</taxon>
        <taxon>Analgoidea</taxon>
        <taxon>Pyroglyphidae</taxon>
        <taxon>Pyroglyphinae</taxon>
        <taxon>Euroglyphus</taxon>
    </lineage>
</organism>
<dbReference type="PANTHER" id="PTHR13161">
    <property type="entry name" value="SPLICING FACTOR SUPPRESSOR OF WHITE APRICOT"/>
    <property type="match status" value="1"/>
</dbReference>
<feature type="compositionally biased region" description="Basic and acidic residues" evidence="3">
    <location>
        <begin position="581"/>
        <end position="590"/>
    </location>
</feature>
<feature type="compositionally biased region" description="Basic and acidic residues" evidence="3">
    <location>
        <begin position="520"/>
        <end position="530"/>
    </location>
</feature>
<feature type="region of interest" description="Disordered" evidence="3">
    <location>
        <begin position="306"/>
        <end position="330"/>
    </location>
</feature>
<feature type="compositionally biased region" description="Basic and acidic residues" evidence="3">
    <location>
        <begin position="537"/>
        <end position="547"/>
    </location>
</feature>
<keyword evidence="2" id="KW-0508">mRNA splicing</keyword>
<feature type="region of interest" description="Disordered" evidence="3">
    <location>
        <begin position="581"/>
        <end position="618"/>
    </location>
</feature>
<feature type="domain" description="Suppressor of white apricot N-terminal" evidence="4">
    <location>
        <begin position="39"/>
        <end position="181"/>
    </location>
</feature>
<feature type="compositionally biased region" description="Acidic residues" evidence="3">
    <location>
        <begin position="187"/>
        <end position="207"/>
    </location>
</feature>
<comment type="caution">
    <text evidence="5">The sequence shown here is derived from an EMBL/GenBank/DDBJ whole genome shotgun (WGS) entry which is preliminary data.</text>
</comment>
<dbReference type="AlphaFoldDB" id="A0A1Y3BB10"/>
<dbReference type="GO" id="GO:0008380">
    <property type="term" value="P:RNA splicing"/>
    <property type="evidence" value="ECO:0007669"/>
    <property type="project" value="UniProtKB-KW"/>
</dbReference>
<feature type="compositionally biased region" description="Basic and acidic residues" evidence="3">
    <location>
        <begin position="597"/>
        <end position="607"/>
    </location>
</feature>
<evidence type="ECO:0000256" key="1">
    <source>
        <dbReference type="ARBA" id="ARBA00022664"/>
    </source>
</evidence>
<evidence type="ECO:0000313" key="6">
    <source>
        <dbReference type="Proteomes" id="UP000194236"/>
    </source>
</evidence>
<feature type="region of interest" description="Disordered" evidence="3">
    <location>
        <begin position="174"/>
        <end position="207"/>
    </location>
</feature>
<dbReference type="OrthoDB" id="10070965at2759"/>
<feature type="compositionally biased region" description="Acidic residues" evidence="3">
    <location>
        <begin position="608"/>
        <end position="618"/>
    </location>
</feature>
<keyword evidence="1" id="KW-0507">mRNA processing</keyword>
<evidence type="ECO:0000256" key="2">
    <source>
        <dbReference type="ARBA" id="ARBA00023187"/>
    </source>
</evidence>
<feature type="region of interest" description="Disordered" evidence="3">
    <location>
        <begin position="350"/>
        <end position="392"/>
    </location>
</feature>
<accession>A0A1Y3BB10</accession>
<feature type="compositionally biased region" description="Basic residues" evidence="3">
    <location>
        <begin position="503"/>
        <end position="519"/>
    </location>
</feature>
<keyword evidence="6" id="KW-1185">Reference proteome</keyword>
<dbReference type="PANTHER" id="PTHR13161:SF4">
    <property type="entry name" value="CLK4-ASSOCIATING SERINE_ARGININE RICH PROTEIN"/>
    <property type="match status" value="1"/>
</dbReference>
<gene>
    <name evidence="5" type="ORF">BLA29_000883</name>
</gene>
<protein>
    <submittedName>
        <fullName evidence="5">Alternative splicing regulator-like protein</fullName>
    </submittedName>
</protein>
<evidence type="ECO:0000313" key="5">
    <source>
        <dbReference type="EMBL" id="OTF77098.1"/>
    </source>
</evidence>
<reference evidence="5 6" key="1">
    <citation type="submission" date="2017-03" db="EMBL/GenBank/DDBJ databases">
        <title>Genome Survey of Euroglyphus maynei.</title>
        <authorList>
            <person name="Arlian L.G."/>
            <person name="Morgan M.S."/>
            <person name="Rider S.D."/>
        </authorList>
    </citation>
    <scope>NUCLEOTIDE SEQUENCE [LARGE SCALE GENOMIC DNA]</scope>
    <source>
        <strain evidence="5">Arlian Lab</strain>
        <tissue evidence="5">Whole body</tissue>
    </source>
</reference>
<dbReference type="Pfam" id="PF09750">
    <property type="entry name" value="DRY_EERY"/>
    <property type="match status" value="1"/>
</dbReference>
<dbReference type="InterPro" id="IPR040397">
    <property type="entry name" value="SWAP"/>
</dbReference>
<feature type="compositionally biased region" description="Polar residues" evidence="3">
    <location>
        <begin position="377"/>
        <end position="386"/>
    </location>
</feature>
<sequence>MWHEARKHEKKIRGIMIDHRRRAEKRREFYESIRKDPASFLQIHGQQMKIHIDPIISQTAESSLVPWMCDDNNLIDRFDVRANLDCLPTSTNVETCCTNDNDDGLLTSDQECQLNYERFRNLVQNDFVDNNEQKVLHRIFLKEKWGQQQQQQTNNAKTKNALKRKLAEKKTAIGYNYDDGDGKQSGNDDDDDDETSSESRDDSDDEEFEDLDTIVFVDQLDPDMCERINVIAKKYGIKSEEFIKFMQADKAEADRLRIAKEIENEKSMFVGRKSRRERKVLIQQRLLILRSINADDCEVDHFAAAQAKRQKNKSNSSSSNDEDDDDSKSEIEEGKIEFITSFGNEEDEIVDEKKLKKVDRKSWKESNKKKSKHISAKQDSSSNNPQIFGPSLPIDIANFKVESTNSISKMKSCFTNKTSNEGKFSFERSSPSYTVRRSPSVRRRYSSDDSDSSGHSIGHRHRSTNRRRLSPPSRYRSRSRSHSLHKYRRSRSRSPPRRNSSYRNRKRSRSKSPIKRRSDRRSSGHKEKGKCSSQSPKTKDVKLDTNDDNMKLYKLLEKIESNAKKCKKDETFDTKNKNTISLKEEKEKSPPIKRYYRHDLVDSQSDDHSDDDNSGEKT</sequence>
<evidence type="ECO:0000259" key="4">
    <source>
        <dbReference type="SMART" id="SM01141"/>
    </source>
</evidence>
<proteinExistence type="predicted"/>
<dbReference type="EMBL" id="MUJZ01034326">
    <property type="protein sequence ID" value="OTF77098.1"/>
    <property type="molecule type" value="Genomic_DNA"/>
</dbReference>